<feature type="compositionally biased region" description="Basic and acidic residues" evidence="1">
    <location>
        <begin position="344"/>
        <end position="385"/>
    </location>
</feature>
<keyword evidence="5" id="KW-1185">Reference proteome</keyword>
<evidence type="ECO:0000313" key="5">
    <source>
        <dbReference type="Proteomes" id="UP000011087"/>
    </source>
</evidence>
<proteinExistence type="predicted"/>
<feature type="region of interest" description="Disordered" evidence="1">
    <location>
        <begin position="281"/>
        <end position="385"/>
    </location>
</feature>
<dbReference type="Proteomes" id="UP000011087">
    <property type="component" value="Unassembled WGS sequence"/>
</dbReference>
<dbReference type="PaxDb" id="55529-EKX41147"/>
<dbReference type="Gene3D" id="2.30.42.10">
    <property type="match status" value="1"/>
</dbReference>
<feature type="region of interest" description="Disordered" evidence="1">
    <location>
        <begin position="101"/>
        <end position="120"/>
    </location>
</feature>
<dbReference type="CDD" id="cd06782">
    <property type="entry name" value="cpPDZ_CPP-like"/>
    <property type="match status" value="1"/>
</dbReference>
<evidence type="ECO:0000259" key="2">
    <source>
        <dbReference type="PROSITE" id="PS50106"/>
    </source>
</evidence>
<dbReference type="KEGG" id="gtt:GUITHDRAFT_164491"/>
<reference evidence="3 5" key="1">
    <citation type="journal article" date="2012" name="Nature">
        <title>Algal genomes reveal evolutionary mosaicism and the fate of nucleomorphs.</title>
        <authorList>
            <consortium name="DOE Joint Genome Institute"/>
            <person name="Curtis B.A."/>
            <person name="Tanifuji G."/>
            <person name="Burki F."/>
            <person name="Gruber A."/>
            <person name="Irimia M."/>
            <person name="Maruyama S."/>
            <person name="Arias M.C."/>
            <person name="Ball S.G."/>
            <person name="Gile G.H."/>
            <person name="Hirakawa Y."/>
            <person name="Hopkins J.F."/>
            <person name="Kuo A."/>
            <person name="Rensing S.A."/>
            <person name="Schmutz J."/>
            <person name="Symeonidi A."/>
            <person name="Elias M."/>
            <person name="Eveleigh R.J."/>
            <person name="Herman E.K."/>
            <person name="Klute M.J."/>
            <person name="Nakayama T."/>
            <person name="Obornik M."/>
            <person name="Reyes-Prieto A."/>
            <person name="Armbrust E.V."/>
            <person name="Aves S.J."/>
            <person name="Beiko R.G."/>
            <person name="Coutinho P."/>
            <person name="Dacks J.B."/>
            <person name="Durnford D.G."/>
            <person name="Fast N.M."/>
            <person name="Green B.R."/>
            <person name="Grisdale C.J."/>
            <person name="Hempel F."/>
            <person name="Henrissat B."/>
            <person name="Hoppner M.P."/>
            <person name="Ishida K."/>
            <person name="Kim E."/>
            <person name="Koreny L."/>
            <person name="Kroth P.G."/>
            <person name="Liu Y."/>
            <person name="Malik S.B."/>
            <person name="Maier U.G."/>
            <person name="McRose D."/>
            <person name="Mock T."/>
            <person name="Neilson J.A."/>
            <person name="Onodera N.T."/>
            <person name="Poole A.M."/>
            <person name="Pritham E.J."/>
            <person name="Richards T.A."/>
            <person name="Rocap G."/>
            <person name="Roy S.W."/>
            <person name="Sarai C."/>
            <person name="Schaack S."/>
            <person name="Shirato S."/>
            <person name="Slamovits C.H."/>
            <person name="Spencer D.F."/>
            <person name="Suzuki S."/>
            <person name="Worden A.Z."/>
            <person name="Zauner S."/>
            <person name="Barry K."/>
            <person name="Bell C."/>
            <person name="Bharti A.K."/>
            <person name="Crow J.A."/>
            <person name="Grimwood J."/>
            <person name="Kramer R."/>
            <person name="Lindquist E."/>
            <person name="Lucas S."/>
            <person name="Salamov A."/>
            <person name="McFadden G.I."/>
            <person name="Lane C.E."/>
            <person name="Keeling P.J."/>
            <person name="Gray M.W."/>
            <person name="Grigoriev I.V."/>
            <person name="Archibald J.M."/>
        </authorList>
    </citation>
    <scope>NUCLEOTIDE SEQUENCE</scope>
    <source>
        <strain evidence="3 5">CCMP2712</strain>
    </source>
</reference>
<feature type="domain" description="PDZ" evidence="2">
    <location>
        <begin position="1"/>
        <end position="52"/>
    </location>
</feature>
<dbReference type="InterPro" id="IPR036034">
    <property type="entry name" value="PDZ_sf"/>
</dbReference>
<organism evidence="3">
    <name type="scientific">Guillardia theta (strain CCMP2712)</name>
    <name type="common">Cryptophyte</name>
    <dbReference type="NCBI Taxonomy" id="905079"/>
    <lineage>
        <taxon>Eukaryota</taxon>
        <taxon>Cryptophyceae</taxon>
        <taxon>Pyrenomonadales</taxon>
        <taxon>Geminigeraceae</taxon>
        <taxon>Guillardia</taxon>
    </lineage>
</organism>
<evidence type="ECO:0000313" key="4">
    <source>
        <dbReference type="EnsemblProtists" id="EKX41147"/>
    </source>
</evidence>
<dbReference type="RefSeq" id="XP_005828127.1">
    <property type="nucleotide sequence ID" value="XM_005828070.1"/>
</dbReference>
<dbReference type="SMART" id="SM00228">
    <property type="entry name" value="PDZ"/>
    <property type="match status" value="1"/>
</dbReference>
<dbReference type="HOGENOM" id="CLU_718553_0_0_1"/>
<gene>
    <name evidence="3" type="ORF">GUITHDRAFT_164491</name>
</gene>
<evidence type="ECO:0000256" key="1">
    <source>
        <dbReference type="SAM" id="MobiDB-lite"/>
    </source>
</evidence>
<name>L1IYF6_GUITC</name>
<accession>L1IYF6</accession>
<reference evidence="5" key="2">
    <citation type="submission" date="2012-11" db="EMBL/GenBank/DDBJ databases">
        <authorList>
            <person name="Kuo A."/>
            <person name="Curtis B.A."/>
            <person name="Tanifuji G."/>
            <person name="Burki F."/>
            <person name="Gruber A."/>
            <person name="Irimia M."/>
            <person name="Maruyama S."/>
            <person name="Arias M.C."/>
            <person name="Ball S.G."/>
            <person name="Gile G.H."/>
            <person name="Hirakawa Y."/>
            <person name="Hopkins J.F."/>
            <person name="Rensing S.A."/>
            <person name="Schmutz J."/>
            <person name="Symeonidi A."/>
            <person name="Elias M."/>
            <person name="Eveleigh R.J."/>
            <person name="Herman E.K."/>
            <person name="Klute M.J."/>
            <person name="Nakayama T."/>
            <person name="Obornik M."/>
            <person name="Reyes-Prieto A."/>
            <person name="Armbrust E.V."/>
            <person name="Aves S.J."/>
            <person name="Beiko R.G."/>
            <person name="Coutinho P."/>
            <person name="Dacks J.B."/>
            <person name="Durnford D.G."/>
            <person name="Fast N.M."/>
            <person name="Green B.R."/>
            <person name="Grisdale C."/>
            <person name="Hempe F."/>
            <person name="Henrissat B."/>
            <person name="Hoppner M.P."/>
            <person name="Ishida K.-I."/>
            <person name="Kim E."/>
            <person name="Koreny L."/>
            <person name="Kroth P.G."/>
            <person name="Liu Y."/>
            <person name="Malik S.-B."/>
            <person name="Maier U.G."/>
            <person name="McRose D."/>
            <person name="Mock T."/>
            <person name="Neilson J.A."/>
            <person name="Onodera N.T."/>
            <person name="Poole A.M."/>
            <person name="Pritham E.J."/>
            <person name="Richards T.A."/>
            <person name="Rocap G."/>
            <person name="Roy S.W."/>
            <person name="Sarai C."/>
            <person name="Schaack S."/>
            <person name="Shirato S."/>
            <person name="Slamovits C.H."/>
            <person name="Spencer D.F."/>
            <person name="Suzuki S."/>
            <person name="Worden A.Z."/>
            <person name="Zauner S."/>
            <person name="Barry K."/>
            <person name="Bell C."/>
            <person name="Bharti A.K."/>
            <person name="Crow J.A."/>
            <person name="Grimwood J."/>
            <person name="Kramer R."/>
            <person name="Lindquist E."/>
            <person name="Lucas S."/>
            <person name="Salamov A."/>
            <person name="McFadden G.I."/>
            <person name="Lane C.E."/>
            <person name="Keeling P.J."/>
            <person name="Gray M.W."/>
            <person name="Grigoriev I.V."/>
            <person name="Archibald J.M."/>
        </authorList>
    </citation>
    <scope>NUCLEOTIDE SEQUENCE</scope>
    <source>
        <strain evidence="5">CCMP2712</strain>
    </source>
</reference>
<dbReference type="EMBL" id="JH993026">
    <property type="protein sequence ID" value="EKX41147.1"/>
    <property type="molecule type" value="Genomic_DNA"/>
</dbReference>
<dbReference type="PROSITE" id="PS50106">
    <property type="entry name" value="PDZ"/>
    <property type="match status" value="1"/>
</dbReference>
<dbReference type="OrthoDB" id="42382at2759"/>
<reference evidence="4" key="3">
    <citation type="submission" date="2015-06" db="UniProtKB">
        <authorList>
            <consortium name="EnsemblProtists"/>
        </authorList>
    </citation>
    <scope>IDENTIFICATION</scope>
</reference>
<dbReference type="InterPro" id="IPR001478">
    <property type="entry name" value="PDZ"/>
</dbReference>
<dbReference type="AlphaFoldDB" id="L1IYF6"/>
<dbReference type="Pfam" id="PF00595">
    <property type="entry name" value="PDZ"/>
    <property type="match status" value="1"/>
</dbReference>
<dbReference type="GeneID" id="17297688"/>
<feature type="compositionally biased region" description="Polar residues" evidence="1">
    <location>
        <begin position="324"/>
        <end position="334"/>
    </location>
</feature>
<evidence type="ECO:0000313" key="3">
    <source>
        <dbReference type="EMBL" id="EKX41147.1"/>
    </source>
</evidence>
<protein>
    <recommendedName>
        <fullName evidence="2">PDZ domain-containing protein</fullName>
    </recommendedName>
</protein>
<feature type="compositionally biased region" description="Polar residues" evidence="1">
    <location>
        <begin position="281"/>
        <end position="293"/>
    </location>
</feature>
<dbReference type="EnsemblProtists" id="EKX41147">
    <property type="protein sequence ID" value="EKX41147"/>
    <property type="gene ID" value="GUITHDRAFT_164491"/>
</dbReference>
<dbReference type="SUPFAM" id="SSF50156">
    <property type="entry name" value="PDZ domain-like"/>
    <property type="match status" value="1"/>
</dbReference>
<sequence length="385" mass="43376">MAKPCGVGLQITSAQPYVVQMLHEGRSAHRSGLIKPGDVLAAIDGLPTRSMSIVDITSRMLGTPGSFVRLSIFRGAQQMEIWLMRQAVKLTPLQAQQQRDFQSQQELGKRRVEQQSSRMTERSFAMSQMSFVSIDENEHASLGGERSYDPTSISKQFSVYSEVSFDPESSKFAAAVESERSFDPDRYLKQLSYLSEKSFDPEMLVTKLSGERSYDPDIDRESLYSQASFDPDRMGFMSEKSFDPESEAFRQMSITRSRVAAIATSSLTFARKSFDPESAMEASQSCSVLPVQNTKREKSFDPDNFDVFPENSEMSFDPDLLSFPNKSFTSSLAESSYDPEESDERNGRKENSKSFDPEESHWNEGRKRLECRGRCEGKSENSKGS</sequence>